<dbReference type="KEGG" id="blq:L21SP5_01592"/>
<dbReference type="GO" id="GO:0016301">
    <property type="term" value="F:kinase activity"/>
    <property type="evidence" value="ECO:0007669"/>
    <property type="project" value="UniProtKB-KW"/>
</dbReference>
<dbReference type="SUPFAM" id="SSF53613">
    <property type="entry name" value="Ribokinase-like"/>
    <property type="match status" value="1"/>
</dbReference>
<keyword evidence="6" id="KW-1185">Reference proteome</keyword>
<dbReference type="Gene3D" id="3.40.1190.20">
    <property type="match status" value="1"/>
</dbReference>
<dbReference type="InterPro" id="IPR011611">
    <property type="entry name" value="PfkB_dom"/>
</dbReference>
<protein>
    <submittedName>
        <fullName evidence="5">Putative sugar kinase YdjH</fullName>
        <ecNumber evidence="5">2.7.1.-</ecNumber>
    </submittedName>
</protein>
<evidence type="ECO:0000256" key="1">
    <source>
        <dbReference type="ARBA" id="ARBA00010688"/>
    </source>
</evidence>
<feature type="domain" description="Carbohydrate kinase PfkB" evidence="4">
    <location>
        <begin position="39"/>
        <end position="312"/>
    </location>
</feature>
<accession>A0A0S2HZ32</accession>
<dbReference type="PANTHER" id="PTHR43320:SF3">
    <property type="entry name" value="CARBOHYDRATE KINASE PFKB DOMAIN-CONTAINING PROTEIN"/>
    <property type="match status" value="1"/>
</dbReference>
<dbReference type="InterPro" id="IPR052700">
    <property type="entry name" value="Carb_kinase_PfkB-like"/>
</dbReference>
<dbReference type="RefSeq" id="WP_057952709.1">
    <property type="nucleotide sequence ID" value="NZ_CP013118.1"/>
</dbReference>
<dbReference type="PROSITE" id="PS00584">
    <property type="entry name" value="PFKB_KINASES_2"/>
    <property type="match status" value="1"/>
</dbReference>
<dbReference type="EC" id="2.7.1.-" evidence="5"/>
<dbReference type="STRING" id="1307839.L21SP5_01592"/>
<evidence type="ECO:0000256" key="3">
    <source>
        <dbReference type="ARBA" id="ARBA00022777"/>
    </source>
</evidence>
<dbReference type="CDD" id="cd01168">
    <property type="entry name" value="adenosine_kinase"/>
    <property type="match status" value="1"/>
</dbReference>
<keyword evidence="3 5" id="KW-0418">Kinase</keyword>
<dbReference type="OrthoDB" id="9813569at2"/>
<keyword evidence="2 5" id="KW-0808">Transferase</keyword>
<proteinExistence type="inferred from homology"/>
<sequence length="325" mass="34932">MKRILGMGNALVDMLVQIPNDDLLNEINFPKGSMQLVDVAQSDAVMLKTQNMPVQQLSGGSAGNTVHGIAALGGQTGFIGKVGPDELGKFFHNDLKNAGISATFIESKNPTGKAIAMITPDSERTFATHLGAAVELSAEDLKPDMFAGYEIFHIEGYLVQNHDLLRQAMQLAKNAGAKISIDMASFNVVEENFDFLWEMVKKYVDIVFANEDEAKAFTGKEPLDALKKIAEEVDYAIVKIGEKGALIQSGEEIVEIEAVGTNVIDTTGAGDLFASGFLFGLLNDWSIEKSGKAGAIMAGKIISKIGGRLSLEEIVDVKNHINTLI</sequence>
<evidence type="ECO:0000313" key="5">
    <source>
        <dbReference type="EMBL" id="ALO15237.1"/>
    </source>
</evidence>
<dbReference type="InterPro" id="IPR029056">
    <property type="entry name" value="Ribokinase-like"/>
</dbReference>
<evidence type="ECO:0000256" key="2">
    <source>
        <dbReference type="ARBA" id="ARBA00022679"/>
    </source>
</evidence>
<evidence type="ECO:0000259" key="4">
    <source>
        <dbReference type="Pfam" id="PF00294"/>
    </source>
</evidence>
<evidence type="ECO:0000313" key="6">
    <source>
        <dbReference type="Proteomes" id="UP000064893"/>
    </source>
</evidence>
<dbReference type="InterPro" id="IPR002173">
    <property type="entry name" value="Carboh/pur_kinase_PfkB_CS"/>
</dbReference>
<dbReference type="PANTHER" id="PTHR43320">
    <property type="entry name" value="SUGAR KINASE"/>
    <property type="match status" value="1"/>
</dbReference>
<name>A0A0S2HZ32_9BACT</name>
<dbReference type="EMBL" id="CP013118">
    <property type="protein sequence ID" value="ALO15237.1"/>
    <property type="molecule type" value="Genomic_DNA"/>
</dbReference>
<reference evidence="5 6" key="1">
    <citation type="submission" date="2015-11" db="EMBL/GenBank/DDBJ databases">
        <title>Description and complete genome sequence of a novel strain predominating in hypersaline microbial mats and representing a new family of the Bacteriodetes phylum.</title>
        <authorList>
            <person name="Spring S."/>
            <person name="Bunk B."/>
            <person name="Sproer C."/>
            <person name="Klenk H.-P."/>
        </authorList>
    </citation>
    <scope>NUCLEOTIDE SEQUENCE [LARGE SCALE GENOMIC DNA]</scope>
    <source>
        <strain evidence="5 6">L21-Spi-D4</strain>
    </source>
</reference>
<comment type="similarity">
    <text evidence="1">Belongs to the carbohydrate kinase PfkB family.</text>
</comment>
<organism evidence="5 6">
    <name type="scientific">Salinivirga cyanobacteriivorans</name>
    <dbReference type="NCBI Taxonomy" id="1307839"/>
    <lineage>
        <taxon>Bacteria</taxon>
        <taxon>Pseudomonadati</taxon>
        <taxon>Bacteroidota</taxon>
        <taxon>Bacteroidia</taxon>
        <taxon>Bacteroidales</taxon>
        <taxon>Salinivirgaceae</taxon>
        <taxon>Salinivirga</taxon>
    </lineage>
</organism>
<dbReference type="Proteomes" id="UP000064893">
    <property type="component" value="Chromosome"/>
</dbReference>
<dbReference type="Pfam" id="PF00294">
    <property type="entry name" value="PfkB"/>
    <property type="match status" value="1"/>
</dbReference>
<gene>
    <name evidence="5" type="primary">ydjH</name>
    <name evidence="5" type="ORF">L21SP5_01592</name>
</gene>
<dbReference type="PATRIC" id="fig|1307839.3.peg.1689"/>
<dbReference type="AlphaFoldDB" id="A0A0S2HZ32"/>